<reference evidence="2 3" key="1">
    <citation type="submission" date="2021-03" db="EMBL/GenBank/DDBJ databases">
        <title>Genomic Encyclopedia of Type Strains, Phase IV (KMG-IV): sequencing the most valuable type-strain genomes for metagenomic binning, comparative biology and taxonomic classification.</title>
        <authorList>
            <person name="Goeker M."/>
        </authorList>
    </citation>
    <scope>NUCLEOTIDE SEQUENCE [LARGE SCALE GENOMIC DNA]</scope>
    <source>
        <strain evidence="2 3">DSM 24738</strain>
    </source>
</reference>
<dbReference type="Gene3D" id="3.90.70.10">
    <property type="entry name" value="Cysteine proteinases"/>
    <property type="match status" value="1"/>
</dbReference>
<protein>
    <submittedName>
        <fullName evidence="2">Uncharacterized protein YvpB</fullName>
    </submittedName>
</protein>
<sequence>MKPILSWVLILSSIGCSGPLQPNPDPPSMVQSVDETEQNRVSVSDYKTIDNRVNNDLPKKGKNQEKIISKQKIILDVPIIEQNPELKNGCEVTSLAMVLQYAGMKVGKMELAKQVPKDNDPVSKNSKGDITHWGNPAHGFVGDITGKNMGYAIFAKPLEKLMDRYLPNRTVNLTGKSFDTLLNQVQSKKPVLVWTTGDFKSPDRWESWTHGKEKIKTPLDLHVVVLTGFDSNYVYVNDPLTGRKNQKVDKQSFIRSWNELGKQALSYK</sequence>
<evidence type="ECO:0000313" key="3">
    <source>
        <dbReference type="Proteomes" id="UP001519343"/>
    </source>
</evidence>
<evidence type="ECO:0000259" key="1">
    <source>
        <dbReference type="Pfam" id="PF13529"/>
    </source>
</evidence>
<dbReference type="PROSITE" id="PS51257">
    <property type="entry name" value="PROKAR_LIPOPROTEIN"/>
    <property type="match status" value="1"/>
</dbReference>
<dbReference type="PANTHER" id="PTHR37806">
    <property type="entry name" value="LMO0724 PROTEIN"/>
    <property type="match status" value="1"/>
</dbReference>
<keyword evidence="3" id="KW-1185">Reference proteome</keyword>
<evidence type="ECO:0000313" key="2">
    <source>
        <dbReference type="EMBL" id="MBP1930091.1"/>
    </source>
</evidence>
<dbReference type="Pfam" id="PF13529">
    <property type="entry name" value="Peptidase_C39_2"/>
    <property type="match status" value="1"/>
</dbReference>
<dbReference type="Proteomes" id="UP001519343">
    <property type="component" value="Unassembled WGS sequence"/>
</dbReference>
<dbReference type="InterPro" id="IPR039564">
    <property type="entry name" value="Peptidase_C39-like"/>
</dbReference>
<dbReference type="RefSeq" id="WP_209807807.1">
    <property type="nucleotide sequence ID" value="NZ_JAGGKT010000001.1"/>
</dbReference>
<dbReference type="InterPro" id="IPR016997">
    <property type="entry name" value="UCP032442"/>
</dbReference>
<gene>
    <name evidence="2" type="ORF">J2Z37_000078</name>
</gene>
<name>A0ABS4GIL5_9BACL</name>
<dbReference type="PIRSF" id="PIRSF032442">
    <property type="entry name" value="UCP032442"/>
    <property type="match status" value="1"/>
</dbReference>
<feature type="domain" description="Peptidase C39-like" evidence="1">
    <location>
        <begin position="75"/>
        <end position="239"/>
    </location>
</feature>
<accession>A0ABS4GIL5</accession>
<comment type="caution">
    <text evidence="2">The sequence shown here is derived from an EMBL/GenBank/DDBJ whole genome shotgun (WGS) entry which is preliminary data.</text>
</comment>
<proteinExistence type="predicted"/>
<organism evidence="2 3">
    <name type="scientific">Ammoniphilus resinae</name>
    <dbReference type="NCBI Taxonomy" id="861532"/>
    <lineage>
        <taxon>Bacteria</taxon>
        <taxon>Bacillati</taxon>
        <taxon>Bacillota</taxon>
        <taxon>Bacilli</taxon>
        <taxon>Bacillales</taxon>
        <taxon>Paenibacillaceae</taxon>
        <taxon>Aneurinibacillus group</taxon>
        <taxon>Ammoniphilus</taxon>
    </lineage>
</organism>
<dbReference type="EMBL" id="JAGGKT010000001">
    <property type="protein sequence ID" value="MBP1930091.1"/>
    <property type="molecule type" value="Genomic_DNA"/>
</dbReference>
<dbReference type="PANTHER" id="PTHR37806:SF1">
    <property type="entry name" value="PEPTIDASE C39-LIKE DOMAIN-CONTAINING PROTEIN"/>
    <property type="match status" value="1"/>
</dbReference>